<comment type="catalytic activity">
    <reaction evidence="6">
        <text>cytidine(1402) in 16S rRNA + S-adenosyl-L-methionine = 2'-O-methylcytidine(1402) in 16S rRNA + S-adenosyl-L-homocysteine + H(+)</text>
        <dbReference type="Rhea" id="RHEA:42924"/>
        <dbReference type="Rhea" id="RHEA-COMP:10285"/>
        <dbReference type="Rhea" id="RHEA-COMP:10286"/>
        <dbReference type="ChEBI" id="CHEBI:15378"/>
        <dbReference type="ChEBI" id="CHEBI:57856"/>
        <dbReference type="ChEBI" id="CHEBI:59789"/>
        <dbReference type="ChEBI" id="CHEBI:74495"/>
        <dbReference type="ChEBI" id="CHEBI:82748"/>
        <dbReference type="EC" id="2.1.1.198"/>
    </reaction>
</comment>
<comment type="similarity">
    <text evidence="6">Belongs to the methyltransferase superfamily. RsmI family.</text>
</comment>
<feature type="domain" description="RsmI HTH" evidence="8">
    <location>
        <begin position="230"/>
        <end position="271"/>
    </location>
</feature>
<organism evidence="9 10">
    <name type="scientific">Candidatus Bealeia paramacronuclearis</name>
    <dbReference type="NCBI Taxonomy" id="1921001"/>
    <lineage>
        <taxon>Bacteria</taxon>
        <taxon>Pseudomonadati</taxon>
        <taxon>Pseudomonadota</taxon>
        <taxon>Alphaproteobacteria</taxon>
        <taxon>Holosporales</taxon>
        <taxon>Holosporaceae</taxon>
        <taxon>Candidatus Bealeia</taxon>
    </lineage>
</organism>
<dbReference type="Gene3D" id="3.30.950.10">
    <property type="entry name" value="Methyltransferase, Cobalt-precorrin-4 Transmethylase, Domain 2"/>
    <property type="match status" value="1"/>
</dbReference>
<dbReference type="SUPFAM" id="SSF53790">
    <property type="entry name" value="Tetrapyrrole methylase"/>
    <property type="match status" value="1"/>
</dbReference>
<dbReference type="Pfam" id="PF00590">
    <property type="entry name" value="TP_methylase"/>
    <property type="match status" value="1"/>
</dbReference>
<keyword evidence="10" id="KW-1185">Reference proteome</keyword>
<keyword evidence="2 6" id="KW-0698">rRNA processing</keyword>
<comment type="subcellular location">
    <subcellularLocation>
        <location evidence="6">Cytoplasm</location>
    </subcellularLocation>
</comment>
<gene>
    <name evidence="6" type="primary">rsmI</name>
    <name evidence="9" type="ORF">Bealeia1_01482</name>
</gene>
<evidence type="ECO:0000256" key="2">
    <source>
        <dbReference type="ARBA" id="ARBA00022552"/>
    </source>
</evidence>
<evidence type="ECO:0000313" key="9">
    <source>
        <dbReference type="EMBL" id="WVX67283.1"/>
    </source>
</evidence>
<keyword evidence="3 6" id="KW-0489">Methyltransferase</keyword>
<feature type="domain" description="Tetrapyrrole methylase" evidence="7">
    <location>
        <begin position="3"/>
        <end position="201"/>
    </location>
</feature>
<sequence length="274" mass="30244">MPLYLVATPIGNRGDITLRAIEMLKASDLIACEDTRTSKPFLVSLGIDSPLFPYHDHNAEGARPKLLEKLLQGESISLITDAGMPLISDPGYKLVLECQRLQIPYTVIPGASAVLAGLCLSGLPPYPFYFGGFLPNKSKARQDAFRNLKNLPATLVFFESPHRIGASIKDALEVLGNRDAALVREITKKFEEVRHLSLQDLFDSIETNPPKGEMVLLISGEGKDDENSIKEIEKRLKILLKSYSTKEAVSALKDETGKSKKELYALALHLQDKL</sequence>
<dbReference type="Pfam" id="PF23016">
    <property type="entry name" value="RsmI_C"/>
    <property type="match status" value="1"/>
</dbReference>
<dbReference type="PANTHER" id="PTHR46111">
    <property type="entry name" value="RIBOSOMAL RNA SMALL SUBUNIT METHYLTRANSFERASE I"/>
    <property type="match status" value="1"/>
</dbReference>
<dbReference type="InterPro" id="IPR035996">
    <property type="entry name" value="4pyrrol_Methylase_sf"/>
</dbReference>
<evidence type="ECO:0000259" key="8">
    <source>
        <dbReference type="Pfam" id="PF23016"/>
    </source>
</evidence>
<dbReference type="EMBL" id="CP133270">
    <property type="protein sequence ID" value="WVX67283.1"/>
    <property type="molecule type" value="Genomic_DNA"/>
</dbReference>
<dbReference type="PIRSF" id="PIRSF005917">
    <property type="entry name" value="MTase_YraL"/>
    <property type="match status" value="1"/>
</dbReference>
<dbReference type="Proteomes" id="UP001330434">
    <property type="component" value="Chromosome"/>
</dbReference>
<dbReference type="RefSeq" id="WP_331256055.1">
    <property type="nucleotide sequence ID" value="NZ_CP133270.1"/>
</dbReference>
<dbReference type="InterPro" id="IPR053910">
    <property type="entry name" value="RsmI_HTH"/>
</dbReference>
<name>A0ABZ2C4I0_9PROT</name>
<keyword evidence="5 6" id="KW-0949">S-adenosyl-L-methionine</keyword>
<protein>
    <recommendedName>
        <fullName evidence="6">Ribosomal RNA small subunit methyltransferase I</fullName>
        <ecNumber evidence="6">2.1.1.198</ecNumber>
    </recommendedName>
    <alternativeName>
        <fullName evidence="6">16S rRNA 2'-O-ribose C1402 methyltransferase</fullName>
    </alternativeName>
    <alternativeName>
        <fullName evidence="6">rRNA (cytidine-2'-O-)-methyltransferase RsmI</fullName>
    </alternativeName>
</protein>
<keyword evidence="1 6" id="KW-0963">Cytoplasm</keyword>
<dbReference type="EC" id="2.1.1.198" evidence="6"/>
<keyword evidence="4 6" id="KW-0808">Transferase</keyword>
<evidence type="ECO:0000259" key="7">
    <source>
        <dbReference type="Pfam" id="PF00590"/>
    </source>
</evidence>
<dbReference type="CDD" id="cd11648">
    <property type="entry name" value="RsmI"/>
    <property type="match status" value="1"/>
</dbReference>
<comment type="function">
    <text evidence="6">Catalyzes the 2'-O-methylation of the ribose of cytidine 1402 (C1402) in 16S rRNA.</text>
</comment>
<reference evidence="9 10" key="1">
    <citation type="journal article" date="2024" name="Environ. Microbiol.">
        <title>Novel evolutionary insights on the interactions of the Holosporales (Alphaproteobacteria) with eukaryotic hosts from comparative genomics.</title>
        <authorList>
            <person name="Giovannini M."/>
            <person name="Petroni G."/>
            <person name="Castelli M."/>
        </authorList>
    </citation>
    <scope>NUCLEOTIDE SEQUENCE [LARGE SCALE GENOMIC DNA]</scope>
    <source>
        <strain evidence="9 10">US_Bl 15I1</strain>
    </source>
</reference>
<dbReference type="Gene3D" id="3.40.1010.10">
    <property type="entry name" value="Cobalt-precorrin-4 Transmethylase, Domain 1"/>
    <property type="match status" value="1"/>
</dbReference>
<evidence type="ECO:0000256" key="6">
    <source>
        <dbReference type="HAMAP-Rule" id="MF_01877"/>
    </source>
</evidence>
<dbReference type="InterPro" id="IPR008189">
    <property type="entry name" value="rRNA_ssu_MeTfrase_I"/>
</dbReference>
<dbReference type="InterPro" id="IPR014776">
    <property type="entry name" value="4pyrrole_Mease_sub2"/>
</dbReference>
<evidence type="ECO:0000256" key="1">
    <source>
        <dbReference type="ARBA" id="ARBA00022490"/>
    </source>
</evidence>
<proteinExistence type="inferred from homology"/>
<dbReference type="HAMAP" id="MF_01877">
    <property type="entry name" value="16SrRNA_methyltr_I"/>
    <property type="match status" value="1"/>
</dbReference>
<evidence type="ECO:0000256" key="4">
    <source>
        <dbReference type="ARBA" id="ARBA00022679"/>
    </source>
</evidence>
<dbReference type="PANTHER" id="PTHR46111:SF1">
    <property type="entry name" value="RIBOSOMAL RNA SMALL SUBUNIT METHYLTRANSFERASE I"/>
    <property type="match status" value="1"/>
</dbReference>
<evidence type="ECO:0000256" key="3">
    <source>
        <dbReference type="ARBA" id="ARBA00022603"/>
    </source>
</evidence>
<dbReference type="NCBIfam" id="TIGR00096">
    <property type="entry name" value="16S rRNA (cytidine(1402)-2'-O)-methyltransferase"/>
    <property type="match status" value="1"/>
</dbReference>
<dbReference type="InterPro" id="IPR000878">
    <property type="entry name" value="4pyrrol_Mease"/>
</dbReference>
<evidence type="ECO:0000256" key="5">
    <source>
        <dbReference type="ARBA" id="ARBA00022691"/>
    </source>
</evidence>
<dbReference type="InterPro" id="IPR014777">
    <property type="entry name" value="4pyrrole_Mease_sub1"/>
</dbReference>
<evidence type="ECO:0000313" key="10">
    <source>
        <dbReference type="Proteomes" id="UP001330434"/>
    </source>
</evidence>
<accession>A0ABZ2C4I0</accession>